<organism evidence="1 2">
    <name type="scientific">Helicobacter hepaticus (strain ATCC 51449 / 3B1)</name>
    <dbReference type="NCBI Taxonomy" id="235279"/>
    <lineage>
        <taxon>Bacteria</taxon>
        <taxon>Pseudomonadati</taxon>
        <taxon>Campylobacterota</taxon>
        <taxon>Epsilonproteobacteria</taxon>
        <taxon>Campylobacterales</taxon>
        <taxon>Helicobacteraceae</taxon>
        <taxon>Helicobacter</taxon>
    </lineage>
</organism>
<reference evidence="1 2" key="1">
    <citation type="journal article" date="2003" name="Proc. Natl. Acad. Sci. U.S.A.">
        <title>The complete genome sequence of the carcinogenic bacterium Helicobacter hepaticus.</title>
        <authorList>
            <person name="Suerbaum S."/>
            <person name="Josenhans C."/>
            <person name="Sterzenbach T."/>
            <person name="Drescher B."/>
            <person name="Brandt P."/>
            <person name="Bell M."/>
            <person name="Droege M."/>
            <person name="Fartmann B."/>
            <person name="Fischer H.-P."/>
            <person name="Ge Z."/>
            <person name="Hoerster A."/>
            <person name="Holland R."/>
            <person name="Klein K."/>
            <person name="Koenig J."/>
            <person name="Macko L."/>
            <person name="Mendz G.L."/>
            <person name="Nyakatura G."/>
            <person name="Schauer D.B."/>
            <person name="Shen Z."/>
            <person name="Weber J."/>
            <person name="Frosch M."/>
            <person name="Fox J.G."/>
        </authorList>
    </citation>
    <scope>NUCLEOTIDE SEQUENCE [LARGE SCALE GENOMIC DNA]</scope>
    <source>
        <strain evidence="2">ATCC 51449 / 3B1</strain>
    </source>
</reference>
<gene>
    <name evidence="1" type="ordered locus">HH_0212</name>
</gene>
<dbReference type="EMBL" id="AE017125">
    <property type="protein sequence ID" value="AAP76809.1"/>
    <property type="molecule type" value="Genomic_DNA"/>
</dbReference>
<evidence type="ECO:0000313" key="2">
    <source>
        <dbReference type="Proteomes" id="UP000002495"/>
    </source>
</evidence>
<sequence length="158" mass="18486">MKNENADSKDALQELFEKYKNNDSDELKAGLMNLSKEEQKEFIKHILNYENDNWDNGTLKSDEKFNVIFPPNFKVVMEFQKAHFNGAILSDFIEALEEWLEHEEMELYDDPADFEGGDYFDGDPDDDEDGLAEMTLDDWVADQTGYLRDFIDSLKDFK</sequence>
<dbReference type="OrthoDB" id="23134at72293"/>
<protein>
    <submittedName>
        <fullName evidence="1">Uncharacterized protein</fullName>
    </submittedName>
</protein>
<accession>Q7VJN1</accession>
<evidence type="ECO:0000313" key="1">
    <source>
        <dbReference type="EMBL" id="AAP76809.1"/>
    </source>
</evidence>
<dbReference type="KEGG" id="hhe:HH_0212"/>
<proteinExistence type="predicted"/>
<keyword evidence="2" id="KW-1185">Reference proteome</keyword>
<dbReference type="HOGENOM" id="CLU_143344_0_0_7"/>
<dbReference type="RefSeq" id="WP_011115055.1">
    <property type="nucleotide sequence ID" value="NC_004917.1"/>
</dbReference>
<name>Q7VJN1_HELHP</name>
<dbReference type="Proteomes" id="UP000002495">
    <property type="component" value="Chromosome"/>
</dbReference>
<dbReference type="AlphaFoldDB" id="Q7VJN1"/>